<evidence type="ECO:0000313" key="2">
    <source>
        <dbReference type="Proteomes" id="UP000010480"/>
    </source>
</evidence>
<dbReference type="HOGENOM" id="CLU_707737_0_0_3"/>
<keyword evidence="1" id="KW-0614">Plasmid</keyword>
<dbReference type="KEGG" id="can:Cyan10605_3518"/>
<dbReference type="AlphaFoldDB" id="K9Z8M7"/>
<evidence type="ECO:0000313" key="1">
    <source>
        <dbReference type="EMBL" id="AFZ55551.1"/>
    </source>
</evidence>
<name>K9Z8M7_CYAAP</name>
<proteinExistence type="predicted"/>
<gene>
    <name evidence="1" type="ordered locus">Cyan10605_3518</name>
</gene>
<reference evidence="2" key="1">
    <citation type="journal article" date="2013" name="Proc. Natl. Acad. Sci. U.S.A.">
        <title>Improving the coverage of the cyanobacterial phylum using diversity-driven genome sequencing.</title>
        <authorList>
            <person name="Shih P.M."/>
            <person name="Wu D."/>
            <person name="Latifi A."/>
            <person name="Axen S.D."/>
            <person name="Fewer D.P."/>
            <person name="Talla E."/>
            <person name="Calteau A."/>
            <person name="Cai F."/>
            <person name="Tandeau de Marsac N."/>
            <person name="Rippka R."/>
            <person name="Herdman M."/>
            <person name="Sivonen K."/>
            <person name="Coursin T."/>
            <person name="Laurent T."/>
            <person name="Goodwin L."/>
            <person name="Nolan M."/>
            <person name="Davenport K.W."/>
            <person name="Han C.S."/>
            <person name="Rubin E.M."/>
            <person name="Eisen J.A."/>
            <person name="Woyke T."/>
            <person name="Gugger M."/>
            <person name="Kerfeld C.A."/>
        </authorList>
    </citation>
    <scope>NUCLEOTIDE SEQUENCE [LARGE SCALE GENOMIC DNA]</scope>
    <source>
        <strain evidence="2">PCC 10605</strain>
        <plasmid evidence="2">Plasmid pCYAN10605.01</plasmid>
    </source>
</reference>
<sequence>MAKKPTLHPHSDLKSFQRLMLLILTIINHPNLGTEEDSNTNVIHQLQEKIISIAQQYHIDIPPPAIATLRKDLETLREYNILERRMYRWGYYFGTGVMTKPEFKTAFDALESMANYQGDATAKKIYQQLEKRIRGLELKTKDDFFYPIKRNYNRAVNYTDPKEMILKGNNQKTLYHHIPSLEEAIIKGQTIEISRKKDFYNQGNIGIEIVIPIQLIYYNIAWYLVYENCANGHLIIGRLNRFSDYFQLLSPAGRNIQAQKECLKNVEQLLTNGWGLNLGNLEEQQLELKGKLTLEKIKVRFYPPISNFILEGDLRHSKQRIKVTKDNYNNQILFLDYFISLPPRSLNEFLFWLQSYGSCVEVIYPEDLRDRHKEGAIALSQRYQKLDKTS</sequence>
<dbReference type="Proteomes" id="UP000010480">
    <property type="component" value="Plasmid pCYAN10605.01"/>
</dbReference>
<dbReference type="eggNOG" id="COG2378">
    <property type="taxonomic scope" value="Bacteria"/>
</dbReference>
<accession>K9Z8M7</accession>
<keyword evidence="2" id="KW-1185">Reference proteome</keyword>
<organism evidence="1 2">
    <name type="scientific">Cyanobacterium aponinum (strain PCC 10605)</name>
    <dbReference type="NCBI Taxonomy" id="755178"/>
    <lineage>
        <taxon>Bacteria</taxon>
        <taxon>Bacillati</taxon>
        <taxon>Cyanobacteriota</taxon>
        <taxon>Cyanophyceae</taxon>
        <taxon>Oscillatoriophycideae</taxon>
        <taxon>Chroococcales</taxon>
        <taxon>Geminocystaceae</taxon>
        <taxon>Cyanobacterium</taxon>
    </lineage>
</organism>
<geneLocation type="plasmid" evidence="1 2">
    <name>pCYAN10605.01</name>
</geneLocation>
<protein>
    <submittedName>
        <fullName evidence="1">Uncharacterized protein</fullName>
    </submittedName>
</protein>
<dbReference type="EMBL" id="CP003948">
    <property type="protein sequence ID" value="AFZ55551.1"/>
    <property type="molecule type" value="Genomic_DNA"/>
</dbReference>